<accession>A0A6N2RIT9</accession>
<dbReference type="GO" id="GO:0009236">
    <property type="term" value="P:cobalamin biosynthetic process"/>
    <property type="evidence" value="ECO:0007669"/>
    <property type="project" value="InterPro"/>
</dbReference>
<evidence type="ECO:0000313" key="1">
    <source>
        <dbReference type="EMBL" id="VYS80159.1"/>
    </source>
</evidence>
<dbReference type="AlphaFoldDB" id="A0A6N2RIT9"/>
<keyword evidence="1" id="KW-0808">Transferase</keyword>
<dbReference type="InterPro" id="IPR027417">
    <property type="entry name" value="P-loop_NTPase"/>
</dbReference>
<dbReference type="SUPFAM" id="SSF52540">
    <property type="entry name" value="P-loop containing nucleoside triphosphate hydrolases"/>
    <property type="match status" value="1"/>
</dbReference>
<dbReference type="Pfam" id="PF02572">
    <property type="entry name" value="CobA_CobO_BtuR"/>
    <property type="match status" value="1"/>
</dbReference>
<sequence>MENQQGLVHLYCGDGKGKTTAAIGLGVRAAGRGLRVLLFQFLKDSGTGELIPLQKLGVRVLPGVEKAVFTFRMTDAQKAESRRFHDHRLRECIDLCQRGEVDLLILDEAVGAYNKGLLDREMLLAFLDNRPQGLEVVLTGRDPAPELLSRADYITEMKKIRHPFEQGIPARLGIEK</sequence>
<name>A0A6N2RIT9_9FIRM</name>
<dbReference type="GO" id="GO:0008817">
    <property type="term" value="F:corrinoid adenosyltransferase activity"/>
    <property type="evidence" value="ECO:0007669"/>
    <property type="project" value="UniProtKB-EC"/>
</dbReference>
<reference evidence="1" key="1">
    <citation type="submission" date="2019-11" db="EMBL/GenBank/DDBJ databases">
        <authorList>
            <person name="Feng L."/>
        </authorList>
    </citation>
    <scope>NUCLEOTIDE SEQUENCE</scope>
    <source>
        <strain evidence="1">AundefinedLFYP135</strain>
    </source>
</reference>
<dbReference type="GO" id="GO:0005524">
    <property type="term" value="F:ATP binding"/>
    <property type="evidence" value="ECO:0007669"/>
    <property type="project" value="InterPro"/>
</dbReference>
<organism evidence="1">
    <name type="scientific">uncultured Anaerotruncus sp</name>
    <dbReference type="NCBI Taxonomy" id="905011"/>
    <lineage>
        <taxon>Bacteria</taxon>
        <taxon>Bacillati</taxon>
        <taxon>Bacillota</taxon>
        <taxon>Clostridia</taxon>
        <taxon>Eubacteriales</taxon>
        <taxon>Oscillospiraceae</taxon>
        <taxon>Anaerotruncus</taxon>
        <taxon>environmental samples</taxon>
    </lineage>
</organism>
<dbReference type="PIRSF" id="PIRSF015617">
    <property type="entry name" value="Adensltrnsf_CobA"/>
    <property type="match status" value="1"/>
</dbReference>
<dbReference type="Gene3D" id="3.40.50.300">
    <property type="entry name" value="P-loop containing nucleotide triphosphate hydrolases"/>
    <property type="match status" value="1"/>
</dbReference>
<dbReference type="InterPro" id="IPR003724">
    <property type="entry name" value="CblAdoTrfase_CobA"/>
</dbReference>
<protein>
    <submittedName>
        <fullName evidence="1">Cob(I)yrinic acid a,c-diamide adenosyltransferase</fullName>
        <ecNumber evidence="1">2.5.1.17</ecNumber>
    </submittedName>
</protein>
<dbReference type="PANTHER" id="PTHR46638:SF1">
    <property type="entry name" value="CORRINOID ADENOSYLTRANSFERASE"/>
    <property type="match status" value="1"/>
</dbReference>
<gene>
    <name evidence="1" type="primary">btuR</name>
    <name evidence="1" type="ORF">AULFYP135_00424</name>
</gene>
<dbReference type="EC" id="2.5.1.17" evidence="1"/>
<proteinExistence type="predicted"/>
<dbReference type="EMBL" id="CACRSL010000003">
    <property type="protein sequence ID" value="VYS80159.1"/>
    <property type="molecule type" value="Genomic_DNA"/>
</dbReference>
<dbReference type="PANTHER" id="PTHR46638">
    <property type="entry name" value="CORRINOID ADENOSYLTRANSFERASE"/>
    <property type="match status" value="1"/>
</dbReference>